<evidence type="ECO:0000313" key="2">
    <source>
        <dbReference type="Proteomes" id="UP001209878"/>
    </source>
</evidence>
<comment type="caution">
    <text evidence="1">The sequence shown here is derived from an EMBL/GenBank/DDBJ whole genome shotgun (WGS) entry which is preliminary data.</text>
</comment>
<proteinExistence type="predicted"/>
<dbReference type="Proteomes" id="UP001209878">
    <property type="component" value="Unassembled WGS sequence"/>
</dbReference>
<keyword evidence="2" id="KW-1185">Reference proteome</keyword>
<sequence length="42" mass="5053">MTHQLRDDLKCWSRPKIYYCFSIGLNHPNQYLSMCSETVFII</sequence>
<gene>
    <name evidence="1" type="ORF">NP493_4132g00001</name>
</gene>
<protein>
    <submittedName>
        <fullName evidence="1">Uncharacterized protein</fullName>
    </submittedName>
</protein>
<reference evidence="1" key="1">
    <citation type="journal article" date="2023" name="Mol. Biol. Evol.">
        <title>Third-Generation Sequencing Reveals the Adaptive Role of the Epigenome in Three Deep-Sea Polychaetes.</title>
        <authorList>
            <person name="Perez M."/>
            <person name="Aroh O."/>
            <person name="Sun Y."/>
            <person name="Lan Y."/>
            <person name="Juniper S.K."/>
            <person name="Young C.R."/>
            <person name="Angers B."/>
            <person name="Qian P.Y."/>
        </authorList>
    </citation>
    <scope>NUCLEOTIDE SEQUENCE</scope>
    <source>
        <strain evidence="1">R07B-5</strain>
    </source>
</reference>
<accession>A0AAD9J0H3</accession>
<evidence type="ECO:0000313" key="1">
    <source>
        <dbReference type="EMBL" id="KAK2144312.1"/>
    </source>
</evidence>
<name>A0AAD9J0H3_RIDPI</name>
<dbReference type="AlphaFoldDB" id="A0AAD9J0H3"/>
<organism evidence="1 2">
    <name type="scientific">Ridgeia piscesae</name>
    <name type="common">Tubeworm</name>
    <dbReference type="NCBI Taxonomy" id="27915"/>
    <lineage>
        <taxon>Eukaryota</taxon>
        <taxon>Metazoa</taxon>
        <taxon>Spiralia</taxon>
        <taxon>Lophotrochozoa</taxon>
        <taxon>Annelida</taxon>
        <taxon>Polychaeta</taxon>
        <taxon>Sedentaria</taxon>
        <taxon>Canalipalpata</taxon>
        <taxon>Sabellida</taxon>
        <taxon>Siboglinidae</taxon>
        <taxon>Ridgeia</taxon>
    </lineage>
</organism>
<dbReference type="EMBL" id="JAODUO010004245">
    <property type="protein sequence ID" value="KAK2144312.1"/>
    <property type="molecule type" value="Genomic_DNA"/>
</dbReference>